<evidence type="ECO:0000256" key="7">
    <source>
        <dbReference type="ARBA" id="ARBA00022723"/>
    </source>
</evidence>
<evidence type="ECO:0000313" key="15">
    <source>
        <dbReference type="Proteomes" id="UP000299102"/>
    </source>
</evidence>
<protein>
    <submittedName>
        <fullName evidence="14">Cytochrome P450 4c3</fullName>
    </submittedName>
</protein>
<evidence type="ECO:0000256" key="9">
    <source>
        <dbReference type="ARBA" id="ARBA00022848"/>
    </source>
</evidence>
<dbReference type="GO" id="GO:0020037">
    <property type="term" value="F:heme binding"/>
    <property type="evidence" value="ECO:0007669"/>
    <property type="project" value="InterPro"/>
</dbReference>
<reference evidence="14 15" key="1">
    <citation type="journal article" date="2019" name="Commun. Biol.">
        <title>The bagworm genome reveals a unique fibroin gene that provides high tensile strength.</title>
        <authorList>
            <person name="Kono N."/>
            <person name="Nakamura H."/>
            <person name="Ohtoshi R."/>
            <person name="Tomita M."/>
            <person name="Numata K."/>
            <person name="Arakawa K."/>
        </authorList>
    </citation>
    <scope>NUCLEOTIDE SEQUENCE [LARGE SCALE GENOMIC DNA]</scope>
</reference>
<dbReference type="GO" id="GO:0016705">
    <property type="term" value="F:oxidoreductase activity, acting on paired donors, with incorporation or reduction of molecular oxygen"/>
    <property type="evidence" value="ECO:0007669"/>
    <property type="project" value="InterPro"/>
</dbReference>
<evidence type="ECO:0000256" key="13">
    <source>
        <dbReference type="ARBA" id="ARBA00023136"/>
    </source>
</evidence>
<keyword evidence="7" id="KW-0479">Metal-binding</keyword>
<comment type="subcellular location">
    <subcellularLocation>
        <location evidence="4">Endoplasmic reticulum membrane</location>
        <topology evidence="4">Peripheral membrane protein</topology>
    </subcellularLocation>
    <subcellularLocation>
        <location evidence="3">Microsome membrane</location>
        <topology evidence="3">Peripheral membrane protein</topology>
    </subcellularLocation>
</comment>
<dbReference type="InterPro" id="IPR050196">
    <property type="entry name" value="Cytochrome_P450_Monoox"/>
</dbReference>
<dbReference type="Proteomes" id="UP000299102">
    <property type="component" value="Unassembled WGS sequence"/>
</dbReference>
<evidence type="ECO:0000256" key="1">
    <source>
        <dbReference type="ARBA" id="ARBA00001971"/>
    </source>
</evidence>
<evidence type="ECO:0000256" key="3">
    <source>
        <dbReference type="ARBA" id="ARBA00004174"/>
    </source>
</evidence>
<dbReference type="OrthoDB" id="6692864at2759"/>
<keyword evidence="9" id="KW-0492">Microsome</keyword>
<evidence type="ECO:0000256" key="12">
    <source>
        <dbReference type="ARBA" id="ARBA00023033"/>
    </source>
</evidence>
<evidence type="ECO:0000256" key="4">
    <source>
        <dbReference type="ARBA" id="ARBA00004406"/>
    </source>
</evidence>
<evidence type="ECO:0000256" key="6">
    <source>
        <dbReference type="ARBA" id="ARBA00022617"/>
    </source>
</evidence>
<dbReference type="Gene3D" id="1.10.630.10">
    <property type="entry name" value="Cytochrome P450"/>
    <property type="match status" value="1"/>
</dbReference>
<comment type="function">
    <text evidence="2">May be involved in the metabolism of insect hormones and in the breakdown of synthetic insecticides.</text>
</comment>
<comment type="similarity">
    <text evidence="5">Belongs to the cytochrome P450 family.</text>
</comment>
<comment type="caution">
    <text evidence="14">The sequence shown here is derived from an EMBL/GenBank/DDBJ whole genome shotgun (WGS) entry which is preliminary data.</text>
</comment>
<dbReference type="Pfam" id="PF00067">
    <property type="entry name" value="p450"/>
    <property type="match status" value="1"/>
</dbReference>
<evidence type="ECO:0000256" key="11">
    <source>
        <dbReference type="ARBA" id="ARBA00023004"/>
    </source>
</evidence>
<dbReference type="SUPFAM" id="SSF48264">
    <property type="entry name" value="Cytochrome P450"/>
    <property type="match status" value="1"/>
</dbReference>
<keyword evidence="10" id="KW-0560">Oxidoreductase</keyword>
<evidence type="ECO:0000256" key="10">
    <source>
        <dbReference type="ARBA" id="ARBA00023002"/>
    </source>
</evidence>
<gene>
    <name evidence="14" type="primary">Cyp4c3</name>
    <name evidence="14" type="ORF">EVAR_76949_1</name>
</gene>
<keyword evidence="13" id="KW-0472">Membrane</keyword>
<evidence type="ECO:0000256" key="8">
    <source>
        <dbReference type="ARBA" id="ARBA00022824"/>
    </source>
</evidence>
<proteinExistence type="inferred from homology"/>
<keyword evidence="6" id="KW-0349">Heme</keyword>
<dbReference type="GO" id="GO:0005789">
    <property type="term" value="C:endoplasmic reticulum membrane"/>
    <property type="evidence" value="ECO:0007669"/>
    <property type="project" value="UniProtKB-SubCell"/>
</dbReference>
<keyword evidence="11" id="KW-0408">Iron</keyword>
<keyword evidence="8" id="KW-0256">Endoplasmic reticulum</keyword>
<keyword evidence="12" id="KW-0503">Monooxygenase</keyword>
<evidence type="ECO:0000256" key="5">
    <source>
        <dbReference type="ARBA" id="ARBA00010617"/>
    </source>
</evidence>
<sequence>MKESEKIAILDEEEDFLENTKLSVIDRFILSKELNYEELLNETFTVFTSSQEASAKISAFLLLMMAYHPEYQEKLYKEIISVMGTTKTQVSQEDLRKMVYLDMVYKEVLRLFPIGALIQRTVMEDIEISSGMMPAGCSLVAPLYHILRDARFWERPDEFDPERFNLENTKKRQPNCFIPFSLGPMDCLGRYYGTKLIKTLCVQVLRHYRLSSQRSYRDLRLVIAVSVAPVDDYKLILTPRDESE</sequence>
<keyword evidence="15" id="KW-1185">Reference proteome</keyword>
<dbReference type="AlphaFoldDB" id="A0A4C1SFP6"/>
<dbReference type="PANTHER" id="PTHR24291">
    <property type="entry name" value="CYTOCHROME P450 FAMILY 4"/>
    <property type="match status" value="1"/>
</dbReference>
<dbReference type="PANTHER" id="PTHR24291:SF189">
    <property type="entry name" value="CYTOCHROME P450 4C3-RELATED"/>
    <property type="match status" value="1"/>
</dbReference>
<dbReference type="EMBL" id="BGZK01000006">
    <property type="protein sequence ID" value="GBP00706.1"/>
    <property type="molecule type" value="Genomic_DNA"/>
</dbReference>
<accession>A0A4C1SFP6</accession>
<dbReference type="PRINTS" id="PR00385">
    <property type="entry name" value="P450"/>
</dbReference>
<dbReference type="STRING" id="151549.A0A4C1SFP6"/>
<comment type="cofactor">
    <cofactor evidence="1">
        <name>heme</name>
        <dbReference type="ChEBI" id="CHEBI:30413"/>
    </cofactor>
</comment>
<evidence type="ECO:0000256" key="2">
    <source>
        <dbReference type="ARBA" id="ARBA00003690"/>
    </source>
</evidence>
<dbReference type="InterPro" id="IPR036396">
    <property type="entry name" value="Cyt_P450_sf"/>
</dbReference>
<dbReference type="GO" id="GO:0005506">
    <property type="term" value="F:iron ion binding"/>
    <property type="evidence" value="ECO:0007669"/>
    <property type="project" value="InterPro"/>
</dbReference>
<dbReference type="GO" id="GO:0004497">
    <property type="term" value="F:monooxygenase activity"/>
    <property type="evidence" value="ECO:0007669"/>
    <property type="project" value="UniProtKB-KW"/>
</dbReference>
<dbReference type="InterPro" id="IPR001128">
    <property type="entry name" value="Cyt_P450"/>
</dbReference>
<name>A0A4C1SFP6_EUMVA</name>
<evidence type="ECO:0000313" key="14">
    <source>
        <dbReference type="EMBL" id="GBP00706.1"/>
    </source>
</evidence>
<organism evidence="14 15">
    <name type="scientific">Eumeta variegata</name>
    <name type="common">Bagworm moth</name>
    <name type="synonym">Eumeta japonica</name>
    <dbReference type="NCBI Taxonomy" id="151549"/>
    <lineage>
        <taxon>Eukaryota</taxon>
        <taxon>Metazoa</taxon>
        <taxon>Ecdysozoa</taxon>
        <taxon>Arthropoda</taxon>
        <taxon>Hexapoda</taxon>
        <taxon>Insecta</taxon>
        <taxon>Pterygota</taxon>
        <taxon>Neoptera</taxon>
        <taxon>Endopterygota</taxon>
        <taxon>Lepidoptera</taxon>
        <taxon>Glossata</taxon>
        <taxon>Ditrysia</taxon>
        <taxon>Tineoidea</taxon>
        <taxon>Psychidae</taxon>
        <taxon>Oiketicinae</taxon>
        <taxon>Eumeta</taxon>
    </lineage>
</organism>